<dbReference type="HOGENOM" id="CLU_3185543_0_0_6"/>
<organism evidence="1 2">
    <name type="scientific">Mannheimia succiniciproducens (strain KCTC 0769BP / MBEL55E)</name>
    <dbReference type="NCBI Taxonomy" id="221988"/>
    <lineage>
        <taxon>Bacteria</taxon>
        <taxon>Pseudomonadati</taxon>
        <taxon>Pseudomonadota</taxon>
        <taxon>Gammaproteobacteria</taxon>
        <taxon>Pasteurellales</taxon>
        <taxon>Pasteurellaceae</taxon>
        <taxon>Basfia</taxon>
    </lineage>
</organism>
<protein>
    <submittedName>
        <fullName evidence="1">Uncharacterized protein</fullName>
    </submittedName>
</protein>
<gene>
    <name evidence="1" type="ordered locus">MS0356</name>
</gene>
<name>Q65VP7_MANSM</name>
<dbReference type="STRING" id="221988.MS0356"/>
<dbReference type="Proteomes" id="UP000000607">
    <property type="component" value="Chromosome"/>
</dbReference>
<evidence type="ECO:0000313" key="2">
    <source>
        <dbReference type="Proteomes" id="UP000000607"/>
    </source>
</evidence>
<reference evidence="1 2" key="1">
    <citation type="journal article" date="2004" name="Nat. Biotechnol.">
        <title>The genome sequence of the capnophilic rumen bacterium Mannheimia succiniciproducens.</title>
        <authorList>
            <person name="Hong S.H."/>
            <person name="Kim J.S."/>
            <person name="Lee S.Y."/>
            <person name="In Y.H."/>
            <person name="Choi S.S."/>
            <person name="Rih J.-K."/>
            <person name="Kim C.H."/>
            <person name="Jeong H."/>
            <person name="Hur C.G."/>
            <person name="Kim J.J."/>
        </authorList>
    </citation>
    <scope>NUCLEOTIDE SEQUENCE [LARGE SCALE GENOMIC DNA]</scope>
    <source>
        <strain evidence="2">KCTC 0769BP / MBEL55E</strain>
    </source>
</reference>
<keyword evidence="2" id="KW-1185">Reference proteome</keyword>
<sequence length="46" mass="5338">MLKNGGGTTKNPEFTYILHRKSAVEILKNYAKIYRTFIFTIKVKFG</sequence>
<dbReference type="EMBL" id="AE016827">
    <property type="protein sequence ID" value="AAU36963.1"/>
    <property type="molecule type" value="Genomic_DNA"/>
</dbReference>
<evidence type="ECO:0000313" key="1">
    <source>
        <dbReference type="EMBL" id="AAU36963.1"/>
    </source>
</evidence>
<accession>Q65VP7</accession>
<dbReference type="AlphaFoldDB" id="Q65VP7"/>
<proteinExistence type="predicted"/>
<dbReference type="KEGG" id="msu:MS0356"/>